<gene>
    <name evidence="3" type="ORF">MNV_1170013</name>
</gene>
<evidence type="ECO:0000313" key="4">
    <source>
        <dbReference type="Proteomes" id="UP000218615"/>
    </source>
</evidence>
<dbReference type="InterPro" id="IPR000883">
    <property type="entry name" value="Cyt_C_Oxase_1"/>
</dbReference>
<feature type="transmembrane region" description="Helical" evidence="1">
    <location>
        <begin position="45"/>
        <end position="68"/>
    </location>
</feature>
<dbReference type="GO" id="GO:0009060">
    <property type="term" value="P:aerobic respiration"/>
    <property type="evidence" value="ECO:0007669"/>
    <property type="project" value="InterPro"/>
</dbReference>
<dbReference type="InterPro" id="IPR036927">
    <property type="entry name" value="Cyt_c_oxase-like_su1_sf"/>
</dbReference>
<feature type="transmembrane region" description="Helical" evidence="1">
    <location>
        <begin position="80"/>
        <end position="104"/>
    </location>
</feature>
<dbReference type="Pfam" id="PF00115">
    <property type="entry name" value="COX1"/>
    <property type="match status" value="1"/>
</dbReference>
<reference evidence="4" key="1">
    <citation type="submission" date="2017-06" db="EMBL/GenBank/DDBJ databases">
        <authorList>
            <person name="Cremers G."/>
        </authorList>
    </citation>
    <scope>NUCLEOTIDE SEQUENCE [LARGE SCALE GENOMIC DNA]</scope>
</reference>
<dbReference type="Gene3D" id="1.20.210.10">
    <property type="entry name" value="Cytochrome c oxidase-like, subunit I domain"/>
    <property type="match status" value="1"/>
</dbReference>
<dbReference type="InterPro" id="IPR023616">
    <property type="entry name" value="Cyt_c_oxase-like_su1_dom"/>
</dbReference>
<dbReference type="OrthoDB" id="377812at2157"/>
<dbReference type="Proteomes" id="UP000218615">
    <property type="component" value="Unassembled WGS sequence"/>
</dbReference>
<keyword evidence="1" id="KW-1133">Transmembrane helix</keyword>
<organism evidence="3 4">
    <name type="scientific">Candidatus Methanoperedens nitratireducens</name>
    <dbReference type="NCBI Taxonomy" id="1392998"/>
    <lineage>
        <taxon>Archaea</taxon>
        <taxon>Methanobacteriati</taxon>
        <taxon>Methanobacteriota</taxon>
        <taxon>Stenosarchaea group</taxon>
        <taxon>Methanomicrobia</taxon>
        <taxon>Methanosarcinales</taxon>
        <taxon>ANME-2 cluster</taxon>
        <taxon>Candidatus Methanoperedentaceae</taxon>
        <taxon>Candidatus Methanoperedens</taxon>
    </lineage>
</organism>
<dbReference type="AlphaFoldDB" id="A0A284VJF6"/>
<keyword evidence="4" id="KW-1185">Reference proteome</keyword>
<name>A0A284VJF6_9EURY</name>
<dbReference type="GO" id="GO:0020037">
    <property type="term" value="F:heme binding"/>
    <property type="evidence" value="ECO:0007669"/>
    <property type="project" value="InterPro"/>
</dbReference>
<keyword evidence="1" id="KW-0472">Membrane</keyword>
<dbReference type="RefSeq" id="WP_096203769.1">
    <property type="nucleotide sequence ID" value="NZ_FZMP01000021.1"/>
</dbReference>
<evidence type="ECO:0000256" key="1">
    <source>
        <dbReference type="SAM" id="Phobius"/>
    </source>
</evidence>
<dbReference type="SUPFAM" id="SSF81442">
    <property type="entry name" value="Cytochrome c oxidase subunit I-like"/>
    <property type="match status" value="1"/>
</dbReference>
<keyword evidence="1" id="KW-0812">Transmembrane</keyword>
<dbReference type="PROSITE" id="PS50855">
    <property type="entry name" value="COX1"/>
    <property type="match status" value="1"/>
</dbReference>
<sequence>MEKKLGIKFLQASLMYFAISVAMGTIMTISPVYKFIVLSVLFERAHAHISLIGWVSLAIIGFTYYAILGNLGKPMYSERLGNTGFWLLNIGIFIEFISLLTGGFNQAYLFVAEDPAAHTSTIPYTMFILIFAFVMLIGIYATIYNIYRTLKS</sequence>
<evidence type="ECO:0000313" key="3">
    <source>
        <dbReference type="EMBL" id="SNQ59382.1"/>
    </source>
</evidence>
<feature type="transmembrane region" description="Helical" evidence="1">
    <location>
        <begin position="12"/>
        <end position="33"/>
    </location>
</feature>
<dbReference type="GO" id="GO:0004129">
    <property type="term" value="F:cytochrome-c oxidase activity"/>
    <property type="evidence" value="ECO:0007669"/>
    <property type="project" value="InterPro"/>
</dbReference>
<accession>A0A284VJF6</accession>
<feature type="domain" description="Cytochrome oxidase subunit I profile" evidence="2">
    <location>
        <begin position="1"/>
        <end position="152"/>
    </location>
</feature>
<feature type="transmembrane region" description="Helical" evidence="1">
    <location>
        <begin position="124"/>
        <end position="147"/>
    </location>
</feature>
<dbReference type="EMBL" id="FZMP01000021">
    <property type="protein sequence ID" value="SNQ59382.1"/>
    <property type="molecule type" value="Genomic_DNA"/>
</dbReference>
<proteinExistence type="predicted"/>
<evidence type="ECO:0000259" key="2">
    <source>
        <dbReference type="PROSITE" id="PS50855"/>
    </source>
</evidence>
<protein>
    <submittedName>
        <fullName evidence="3">Putative Cytochrome-cbb3 oxidase, subunit I</fullName>
    </submittedName>
</protein>
<dbReference type="GO" id="GO:0016020">
    <property type="term" value="C:membrane"/>
    <property type="evidence" value="ECO:0007669"/>
    <property type="project" value="InterPro"/>
</dbReference>